<proteinExistence type="predicted"/>
<protein>
    <recommendedName>
        <fullName evidence="4">UspA domain-containing protein</fullName>
    </recommendedName>
</protein>
<keyword evidence="3" id="KW-1185">Reference proteome</keyword>
<sequence length="141" mass="15283">MEAAMDRIVVGILGDESPADLHALIRAREIALSSGAGVTVLRLRMMPGWALLLSSAWPMACAATSTNENQAVTRAYHLARQQLDGKGIRWETKFASPVNVRGLIRYATSVGADLIVQPGTTELPSRRDHSNDPRPPVLEVL</sequence>
<gene>
    <name evidence="2" type="ORF">VV02_08300</name>
</gene>
<accession>A0A0K1JGL4</accession>
<organism evidence="2 3">
    <name type="scientific">Luteipulveratus mongoliensis</name>
    <dbReference type="NCBI Taxonomy" id="571913"/>
    <lineage>
        <taxon>Bacteria</taxon>
        <taxon>Bacillati</taxon>
        <taxon>Actinomycetota</taxon>
        <taxon>Actinomycetes</taxon>
        <taxon>Micrococcales</taxon>
        <taxon>Dermacoccaceae</taxon>
        <taxon>Luteipulveratus</taxon>
    </lineage>
</organism>
<evidence type="ECO:0000313" key="3">
    <source>
        <dbReference type="Proteomes" id="UP000066480"/>
    </source>
</evidence>
<name>A0A0K1JGL4_9MICO</name>
<evidence type="ECO:0008006" key="4">
    <source>
        <dbReference type="Google" id="ProtNLM"/>
    </source>
</evidence>
<dbReference type="EMBL" id="CP011112">
    <property type="protein sequence ID" value="AKU15854.1"/>
    <property type="molecule type" value="Genomic_DNA"/>
</dbReference>
<dbReference type="SUPFAM" id="SSF52402">
    <property type="entry name" value="Adenine nucleotide alpha hydrolases-like"/>
    <property type="match status" value="1"/>
</dbReference>
<evidence type="ECO:0000313" key="2">
    <source>
        <dbReference type="EMBL" id="AKU15854.1"/>
    </source>
</evidence>
<dbReference type="InterPro" id="IPR014729">
    <property type="entry name" value="Rossmann-like_a/b/a_fold"/>
</dbReference>
<dbReference type="KEGG" id="lmoi:VV02_08300"/>
<dbReference type="AlphaFoldDB" id="A0A0K1JGL4"/>
<dbReference type="Gene3D" id="3.40.50.620">
    <property type="entry name" value="HUPs"/>
    <property type="match status" value="1"/>
</dbReference>
<feature type="region of interest" description="Disordered" evidence="1">
    <location>
        <begin position="119"/>
        <end position="141"/>
    </location>
</feature>
<evidence type="ECO:0000256" key="1">
    <source>
        <dbReference type="SAM" id="MobiDB-lite"/>
    </source>
</evidence>
<dbReference type="Proteomes" id="UP000066480">
    <property type="component" value="Chromosome"/>
</dbReference>
<reference evidence="2 3" key="1">
    <citation type="submission" date="2015-03" db="EMBL/GenBank/DDBJ databases">
        <title>Luteipulveratus halotolerans sp. nov., a novel actinobacterium (Dermacoccaceae) from Sarawak, Malaysia.</title>
        <authorList>
            <person name="Juboi H."/>
            <person name="Basik A."/>
            <person name="Shamsul S.S."/>
            <person name="Arnold P."/>
            <person name="Schmitt E.K."/>
            <person name="Sanglier J.-J."/>
            <person name="Yeo T."/>
        </authorList>
    </citation>
    <scope>NUCLEOTIDE SEQUENCE [LARGE SCALE GENOMIC DNA]</scope>
    <source>
        <strain evidence="2 3">MN07-A0370</strain>
    </source>
</reference>